<dbReference type="EMBL" id="LZYO01000541">
    <property type="protein sequence ID" value="ODH13227.1"/>
    <property type="molecule type" value="Genomic_DNA"/>
</dbReference>
<evidence type="ECO:0000256" key="2">
    <source>
        <dbReference type="ARBA" id="ARBA00022884"/>
    </source>
</evidence>
<dbReference type="GO" id="GO:0003723">
    <property type="term" value="F:RNA binding"/>
    <property type="evidence" value="ECO:0007669"/>
    <property type="project" value="UniProtKB-UniRule"/>
</dbReference>
<feature type="compositionally biased region" description="Polar residues" evidence="4">
    <location>
        <begin position="28"/>
        <end position="46"/>
    </location>
</feature>
<keyword evidence="2 3" id="KW-0694">RNA-binding</keyword>
<sequence>MSNGPSNQPGAMFTLKRNGSSSAASSHLPGSTSNGTSTMHNANISEPFSPVSCQAPSSSSTAFKSILPPIGQPPMHPTDVDLSSNGLSSVNGTNGSYNPQGINGGIVAVLLRRLAPTYSNELLHGLLTFSQHLMDYSFVPNEYPEDGQCRSAIARFETRAAAEEVCNALHGKLNSTGETNLIVEILNTPSTSALLGRRNTIDHASNRAAPNSASQPVAPSALIRQTSLFNGAFQAFERAGNSELPAPEENSQLTSIFSPQSPIENSISDRSYGSGKMMIKQDPDEDTGELLNDPVGYARNGPSSAAAMPRRSTNPPVALSRFSSLLLSTNVGSSMPQLGGTRSSTNLGTPSTMPPGLSSTIVPNSGYMHSPQFHRVNYPPVNPADQNPPCNTLYVGNLPHDTSEDELKSLFTKQRGYKRLCFRNKQNGPMCFVEFEDISFATKALHELYGYQLSNSVKGGIRLSFSKNPLGVRPGPPPGMNAASSIANAGKAANGNGMPLFATANTFPPGLGIPPGFGGVNSAHSPLSLGLNCNNGSNGNGNGNKNTFHSHSTPGLGIIPGAIGTSRSHTLNGGGGPIPFRPLPYTPTPSQCRQQSTDATPIKSQTNGKEEEKRRKVHMWLRGPGAVFKNLRPGSTNYVSAYDNQGMLIRAKAGKETDAETLEDLRPFPLNPTFVSESVLSEELRNDIHRQVVEYGKSLREVSFMHGVDLRRVAAVVRLVELEKKWVKENKPRAIPYARAVHQMLPTTPLKKYPERPIPHESINDLPVHRLTEPQIFYPVSESRQFNRVDAGRVGKPDAEEEVLQPADYRIPHPHLVAFAHDRFHRPGEFREHKKRFMERMELETALLKKRQERAKAREEAKTTRVQPEGSRFEFRFRDAVVSRDTTGKNGRGTSAPGRRYGVPSYERKRGVIKIPTKVE</sequence>
<dbReference type="SMART" id="SM00360">
    <property type="entry name" value="RRM"/>
    <property type="match status" value="2"/>
</dbReference>
<evidence type="ECO:0000259" key="5">
    <source>
        <dbReference type="PROSITE" id="PS50102"/>
    </source>
</evidence>
<organism evidence="6 7">
    <name type="scientific">Paracoccidioides brasiliensis</name>
    <dbReference type="NCBI Taxonomy" id="121759"/>
    <lineage>
        <taxon>Eukaryota</taxon>
        <taxon>Fungi</taxon>
        <taxon>Dikarya</taxon>
        <taxon>Ascomycota</taxon>
        <taxon>Pezizomycotina</taxon>
        <taxon>Eurotiomycetes</taxon>
        <taxon>Eurotiomycetidae</taxon>
        <taxon>Onygenales</taxon>
        <taxon>Ajellomycetaceae</taxon>
        <taxon>Paracoccidioides</taxon>
    </lineage>
</organism>
<dbReference type="CDD" id="cd12245">
    <property type="entry name" value="RRM_scw1_like"/>
    <property type="match status" value="1"/>
</dbReference>
<dbReference type="Gene3D" id="3.30.70.330">
    <property type="match status" value="1"/>
</dbReference>
<dbReference type="PANTHER" id="PTHR28158">
    <property type="entry name" value="37S RIBOSOMAL PROTEIN S35, MITOCHONDRIAL"/>
    <property type="match status" value="1"/>
</dbReference>
<dbReference type="FunFam" id="3.30.70.330:FF:000089">
    <property type="entry name" value="RNA binding protein"/>
    <property type="match status" value="1"/>
</dbReference>
<feature type="domain" description="RRM" evidence="5">
    <location>
        <begin position="391"/>
        <end position="468"/>
    </location>
</feature>
<feature type="compositionally biased region" description="Polar residues" evidence="4">
    <location>
        <begin position="588"/>
        <end position="607"/>
    </location>
</feature>
<feature type="region of interest" description="Disordered" evidence="4">
    <location>
        <begin position="333"/>
        <end position="355"/>
    </location>
</feature>
<feature type="compositionally biased region" description="Polar residues" evidence="4">
    <location>
        <begin position="884"/>
        <end position="893"/>
    </location>
</feature>
<feature type="compositionally biased region" description="Low complexity" evidence="4">
    <location>
        <begin position="49"/>
        <end position="60"/>
    </location>
</feature>
<name>A0A1D2J4Y9_PARBR</name>
<feature type="non-terminal residue" evidence="6">
    <location>
        <position position="920"/>
    </location>
</feature>
<evidence type="ECO:0000256" key="1">
    <source>
        <dbReference type="ARBA" id="ARBA00022553"/>
    </source>
</evidence>
<dbReference type="VEuPathDB" id="FungiDB:PABG_03852"/>
<protein>
    <recommendedName>
        <fullName evidence="5">RRM domain-containing protein</fullName>
    </recommendedName>
</protein>
<dbReference type="InterPro" id="IPR035979">
    <property type="entry name" value="RBD_domain_sf"/>
</dbReference>
<evidence type="ECO:0000256" key="3">
    <source>
        <dbReference type="PROSITE-ProRule" id="PRU00176"/>
    </source>
</evidence>
<evidence type="ECO:0000313" key="7">
    <source>
        <dbReference type="Proteomes" id="UP000242814"/>
    </source>
</evidence>
<dbReference type="Pfam" id="PF00076">
    <property type="entry name" value="RRM_1"/>
    <property type="match status" value="1"/>
</dbReference>
<dbReference type="PANTHER" id="PTHR28158:SF1">
    <property type="entry name" value="SMALL RIBOSOMAL SUBUNIT PROTEIN MS45"/>
    <property type="match status" value="1"/>
</dbReference>
<dbReference type="SUPFAM" id="SSF54928">
    <property type="entry name" value="RNA-binding domain, RBD"/>
    <property type="match status" value="1"/>
</dbReference>
<evidence type="ECO:0000256" key="4">
    <source>
        <dbReference type="SAM" id="MobiDB-lite"/>
    </source>
</evidence>
<feature type="region of interest" description="Disordered" evidence="4">
    <location>
        <begin position="1"/>
        <end position="87"/>
    </location>
</feature>
<dbReference type="GO" id="GO:0005763">
    <property type="term" value="C:mitochondrial small ribosomal subunit"/>
    <property type="evidence" value="ECO:0007669"/>
    <property type="project" value="TreeGrafter"/>
</dbReference>
<dbReference type="Proteomes" id="UP000242814">
    <property type="component" value="Unassembled WGS sequence"/>
</dbReference>
<feature type="region of interest" description="Disordered" evidence="4">
    <location>
        <begin position="884"/>
        <end position="905"/>
    </location>
</feature>
<dbReference type="GO" id="GO:0003735">
    <property type="term" value="F:structural constituent of ribosome"/>
    <property type="evidence" value="ECO:0007669"/>
    <property type="project" value="TreeGrafter"/>
</dbReference>
<dbReference type="PROSITE" id="PS50102">
    <property type="entry name" value="RRM"/>
    <property type="match status" value="1"/>
</dbReference>
<accession>A0A1D2J4Y9</accession>
<gene>
    <name evidence="6" type="ORF">ACO22_07471</name>
</gene>
<dbReference type="AlphaFoldDB" id="A0A1D2J4Y9"/>
<dbReference type="InterPro" id="IPR012677">
    <property type="entry name" value="Nucleotide-bd_a/b_plait_sf"/>
</dbReference>
<feature type="region of interest" description="Disordered" evidence="4">
    <location>
        <begin position="244"/>
        <end position="272"/>
    </location>
</feature>
<dbReference type="VEuPathDB" id="FungiDB:PABG_03851"/>
<dbReference type="GO" id="GO:0032543">
    <property type="term" value="P:mitochondrial translation"/>
    <property type="evidence" value="ECO:0007669"/>
    <property type="project" value="TreeGrafter"/>
</dbReference>
<dbReference type="VEuPathDB" id="FungiDB:PADG_07292"/>
<evidence type="ECO:0000313" key="6">
    <source>
        <dbReference type="EMBL" id="ODH13227.1"/>
    </source>
</evidence>
<dbReference type="VEuPathDB" id="FungiDB:PADG_07293"/>
<proteinExistence type="predicted"/>
<feature type="compositionally biased region" description="Polar residues" evidence="4">
    <location>
        <begin position="249"/>
        <end position="271"/>
    </location>
</feature>
<dbReference type="Pfam" id="PF12298">
    <property type="entry name" value="Bot1p"/>
    <property type="match status" value="1"/>
</dbReference>
<feature type="region of interest" description="Disordered" evidence="4">
    <location>
        <begin position="573"/>
        <end position="614"/>
    </location>
</feature>
<dbReference type="InterPro" id="IPR000504">
    <property type="entry name" value="RRM_dom"/>
</dbReference>
<comment type="caution">
    <text evidence="6">The sequence shown here is derived from an EMBL/GenBank/DDBJ whole genome shotgun (WGS) entry which is preliminary data.</text>
</comment>
<keyword evidence="1" id="KW-0597">Phosphoprotein</keyword>
<dbReference type="InterPro" id="IPR021036">
    <property type="entry name" value="Ribosomal_mS45"/>
</dbReference>
<reference evidence="6 7" key="1">
    <citation type="submission" date="2016-06" db="EMBL/GenBank/DDBJ databases">
        <authorList>
            <person name="Kjaerup R.B."/>
            <person name="Dalgaard T.S."/>
            <person name="Juul-Madsen H.R."/>
        </authorList>
    </citation>
    <scope>NUCLEOTIDE SEQUENCE [LARGE SCALE GENOMIC DNA]</scope>
    <source>
        <strain evidence="6 7">Pb300</strain>
    </source>
</reference>